<feature type="chain" id="PRO_5042027423" description="Glycine-rich protein" evidence="1">
    <location>
        <begin position="19"/>
        <end position="276"/>
    </location>
</feature>
<evidence type="ECO:0000313" key="2">
    <source>
        <dbReference type="EMBL" id="KAK3743174.1"/>
    </source>
</evidence>
<feature type="signal peptide" evidence="1">
    <location>
        <begin position="1"/>
        <end position="18"/>
    </location>
</feature>
<reference evidence="2" key="1">
    <citation type="journal article" date="2023" name="G3 (Bethesda)">
        <title>A reference genome for the long-term kleptoplast-retaining sea slug Elysia crispata morphotype clarki.</title>
        <authorList>
            <person name="Eastman K.E."/>
            <person name="Pendleton A.L."/>
            <person name="Shaikh M.A."/>
            <person name="Suttiyut T."/>
            <person name="Ogas R."/>
            <person name="Tomko P."/>
            <person name="Gavelis G."/>
            <person name="Widhalm J.R."/>
            <person name="Wisecaver J.H."/>
        </authorList>
    </citation>
    <scope>NUCLEOTIDE SEQUENCE</scope>
    <source>
        <strain evidence="2">ECLA1</strain>
    </source>
</reference>
<dbReference type="Proteomes" id="UP001283361">
    <property type="component" value="Unassembled WGS sequence"/>
</dbReference>
<name>A0AAE1CXB5_9GAST</name>
<gene>
    <name evidence="2" type="ORF">RRG08_064030</name>
</gene>
<proteinExistence type="predicted"/>
<keyword evidence="3" id="KW-1185">Reference proteome</keyword>
<evidence type="ECO:0000313" key="3">
    <source>
        <dbReference type="Proteomes" id="UP001283361"/>
    </source>
</evidence>
<protein>
    <recommendedName>
        <fullName evidence="4">Glycine-rich protein</fullName>
    </recommendedName>
</protein>
<sequence>MPLDFFFFFVLLLHYIAAWFDSSYGAFVIVRVTEAPLSTRHPHSVQHYKVSSVTVSRTLAVRTLNSSRHPYYTSCLAALCFVMAESMFFGRRGFRPLPGIVPLPMPVGIRAPIIKRGPVIRRGGPVVVGGARGGSVNNVVRTAGGRNINRNGDLIVVVNDNNNFGGGLRGGFGGISGGLGTVGGGLGAIGGGLGAIGDGMGTGVMVGGLGGSMGVPGIGIGLGGSAMGIAGGFRPDGDMGDFDRRIGSGNMGRLGRDLSGSYNINDADTVVIGGRA</sequence>
<organism evidence="2 3">
    <name type="scientific">Elysia crispata</name>
    <name type="common">lettuce slug</name>
    <dbReference type="NCBI Taxonomy" id="231223"/>
    <lineage>
        <taxon>Eukaryota</taxon>
        <taxon>Metazoa</taxon>
        <taxon>Spiralia</taxon>
        <taxon>Lophotrochozoa</taxon>
        <taxon>Mollusca</taxon>
        <taxon>Gastropoda</taxon>
        <taxon>Heterobranchia</taxon>
        <taxon>Euthyneura</taxon>
        <taxon>Panpulmonata</taxon>
        <taxon>Sacoglossa</taxon>
        <taxon>Placobranchoidea</taxon>
        <taxon>Plakobranchidae</taxon>
        <taxon>Elysia</taxon>
    </lineage>
</organism>
<accession>A0AAE1CXB5</accession>
<dbReference type="EMBL" id="JAWDGP010006323">
    <property type="protein sequence ID" value="KAK3743174.1"/>
    <property type="molecule type" value="Genomic_DNA"/>
</dbReference>
<keyword evidence="1" id="KW-0732">Signal</keyword>
<evidence type="ECO:0008006" key="4">
    <source>
        <dbReference type="Google" id="ProtNLM"/>
    </source>
</evidence>
<dbReference type="AlphaFoldDB" id="A0AAE1CXB5"/>
<comment type="caution">
    <text evidence="2">The sequence shown here is derived from an EMBL/GenBank/DDBJ whole genome shotgun (WGS) entry which is preliminary data.</text>
</comment>
<evidence type="ECO:0000256" key="1">
    <source>
        <dbReference type="SAM" id="SignalP"/>
    </source>
</evidence>